<proteinExistence type="inferred from homology"/>
<comment type="similarity">
    <text evidence="2">Belongs to the cytochrome c oxidase subunit 6B family.</text>
</comment>
<accession>A0A2H9TLH3</accession>
<dbReference type="AlphaFoldDB" id="A0A2H9TLH3"/>
<dbReference type="InterPro" id="IPR036549">
    <property type="entry name" value="CX6/COA6-like_sf"/>
</dbReference>
<dbReference type="SUPFAM" id="SSF47694">
    <property type="entry name" value="Cytochrome c oxidase subunit h"/>
    <property type="match status" value="1"/>
</dbReference>
<keyword evidence="4" id="KW-1015">Disulfide bond</keyword>
<dbReference type="GO" id="GO:0045277">
    <property type="term" value="C:respiratory chain complex IV"/>
    <property type="evidence" value="ECO:0007669"/>
    <property type="project" value="InterPro"/>
</dbReference>
<dbReference type="OrthoDB" id="1107506at2759"/>
<organism evidence="7 8">
    <name type="scientific">Paramicrosporidium saccamoebae</name>
    <dbReference type="NCBI Taxonomy" id="1246581"/>
    <lineage>
        <taxon>Eukaryota</taxon>
        <taxon>Fungi</taxon>
        <taxon>Fungi incertae sedis</taxon>
        <taxon>Cryptomycota</taxon>
        <taxon>Cryptomycota incertae sedis</taxon>
        <taxon>Paramicrosporidium</taxon>
    </lineage>
</organism>
<protein>
    <recommendedName>
        <fullName evidence="5">Cytochrome c oxidase subunit 12, mitochondrial</fullName>
    </recommendedName>
    <alternativeName>
        <fullName evidence="6">Cytochrome c oxidase polypeptide VIb</fullName>
    </alternativeName>
</protein>
<dbReference type="PANTHER" id="PTHR11387">
    <property type="entry name" value="CYTOCHROME C OXIDASE SUBUNIT 6B"/>
    <property type="match status" value="1"/>
</dbReference>
<evidence type="ECO:0000256" key="4">
    <source>
        <dbReference type="ARBA" id="ARBA00023157"/>
    </source>
</evidence>
<keyword evidence="3" id="KW-0496">Mitochondrion</keyword>
<sequence>MPNSAPTLEQLQNDPDSVVLSTAPFDPRFPNANQTKNCWQNYVDYHMCVAAKGADFSPCDYFKRNYKIICPQNWVSRWDDLREEGKFAGNLNCPSISDLQQLSGHE</sequence>
<comment type="caution">
    <text evidence="7">The sequence shown here is derived from an EMBL/GenBank/DDBJ whole genome shotgun (WGS) entry which is preliminary data.</text>
</comment>
<dbReference type="InterPro" id="IPR003213">
    <property type="entry name" value="Cyt_c_oxidase_su6B"/>
</dbReference>
<evidence type="ECO:0000256" key="6">
    <source>
        <dbReference type="ARBA" id="ARBA00082359"/>
    </source>
</evidence>
<dbReference type="InterPro" id="IPR048280">
    <property type="entry name" value="COX6B-like"/>
</dbReference>
<keyword evidence="8" id="KW-1185">Reference proteome</keyword>
<dbReference type="Proteomes" id="UP000240830">
    <property type="component" value="Unassembled WGS sequence"/>
</dbReference>
<evidence type="ECO:0000256" key="2">
    <source>
        <dbReference type="ARBA" id="ARBA00006425"/>
    </source>
</evidence>
<dbReference type="GO" id="GO:0005739">
    <property type="term" value="C:mitochondrion"/>
    <property type="evidence" value="ECO:0007669"/>
    <property type="project" value="UniProtKB-SubCell"/>
</dbReference>
<evidence type="ECO:0000256" key="5">
    <source>
        <dbReference type="ARBA" id="ARBA00074891"/>
    </source>
</evidence>
<dbReference type="Pfam" id="PF02297">
    <property type="entry name" value="COX6B"/>
    <property type="match status" value="1"/>
</dbReference>
<evidence type="ECO:0000313" key="8">
    <source>
        <dbReference type="Proteomes" id="UP000240830"/>
    </source>
</evidence>
<dbReference type="STRING" id="1246581.A0A2H9TLH3"/>
<dbReference type="PROSITE" id="PS51808">
    <property type="entry name" value="CHCH"/>
    <property type="match status" value="1"/>
</dbReference>
<gene>
    <name evidence="7" type="ORF">PSACC_01610</name>
</gene>
<dbReference type="Gene3D" id="1.10.10.140">
    <property type="entry name" value="Cytochrome c oxidase, subunit VIb"/>
    <property type="match status" value="1"/>
</dbReference>
<reference evidence="7 8" key="1">
    <citation type="submission" date="2016-10" db="EMBL/GenBank/DDBJ databases">
        <title>The genome of Paramicrosporidium saccamoebae is the missing link in understanding Cryptomycota and Microsporidia evolution.</title>
        <authorList>
            <person name="Quandt C.A."/>
            <person name="Beaudet D."/>
            <person name="Corsaro D."/>
            <person name="Michel R."/>
            <person name="Corradi N."/>
            <person name="James T."/>
        </authorList>
    </citation>
    <scope>NUCLEOTIDE SEQUENCE [LARGE SCALE GENOMIC DNA]</scope>
    <source>
        <strain evidence="7 8">KSL3</strain>
    </source>
</reference>
<comment type="subcellular location">
    <subcellularLocation>
        <location evidence="1">Mitochondrion</location>
    </subcellularLocation>
</comment>
<evidence type="ECO:0000256" key="1">
    <source>
        <dbReference type="ARBA" id="ARBA00004173"/>
    </source>
</evidence>
<evidence type="ECO:0000313" key="7">
    <source>
        <dbReference type="EMBL" id="PJF18582.1"/>
    </source>
</evidence>
<dbReference type="EMBL" id="MTSL01000114">
    <property type="protein sequence ID" value="PJF18582.1"/>
    <property type="molecule type" value="Genomic_DNA"/>
</dbReference>
<dbReference type="CDD" id="cd00926">
    <property type="entry name" value="Cyt_c_Oxidase_VIb"/>
    <property type="match status" value="1"/>
</dbReference>
<dbReference type="FunFam" id="1.10.10.140:FF:000001">
    <property type="entry name" value="Cytochrome c oxidase subunit 6B1"/>
    <property type="match status" value="1"/>
</dbReference>
<name>A0A2H9TLH3_9FUNG</name>
<evidence type="ECO:0000256" key="3">
    <source>
        <dbReference type="ARBA" id="ARBA00023128"/>
    </source>
</evidence>